<dbReference type="EMBL" id="BARV01028231">
    <property type="protein sequence ID" value="GAI45580.1"/>
    <property type="molecule type" value="Genomic_DNA"/>
</dbReference>
<sequence length="42" mass="4662">STIYDLSVGDYVELLAFQTSGDVLDVSYAGNYSPEFMMHRIG</sequence>
<organism evidence="1">
    <name type="scientific">marine sediment metagenome</name>
    <dbReference type="NCBI Taxonomy" id="412755"/>
    <lineage>
        <taxon>unclassified sequences</taxon>
        <taxon>metagenomes</taxon>
        <taxon>ecological metagenomes</taxon>
    </lineage>
</organism>
<proteinExistence type="predicted"/>
<accession>X1Q3D0</accession>
<gene>
    <name evidence="1" type="ORF">S06H3_45250</name>
</gene>
<feature type="non-terminal residue" evidence="1">
    <location>
        <position position="1"/>
    </location>
</feature>
<name>X1Q3D0_9ZZZZ</name>
<evidence type="ECO:0000313" key="1">
    <source>
        <dbReference type="EMBL" id="GAI45580.1"/>
    </source>
</evidence>
<dbReference type="AlphaFoldDB" id="X1Q3D0"/>
<protein>
    <submittedName>
        <fullName evidence="1">Uncharacterized protein</fullName>
    </submittedName>
</protein>
<comment type="caution">
    <text evidence="1">The sequence shown here is derived from an EMBL/GenBank/DDBJ whole genome shotgun (WGS) entry which is preliminary data.</text>
</comment>
<reference evidence="1" key="1">
    <citation type="journal article" date="2014" name="Front. Microbiol.">
        <title>High frequency of phylogenetically diverse reductive dehalogenase-homologous genes in deep subseafloor sedimentary metagenomes.</title>
        <authorList>
            <person name="Kawai M."/>
            <person name="Futagami T."/>
            <person name="Toyoda A."/>
            <person name="Takaki Y."/>
            <person name="Nishi S."/>
            <person name="Hori S."/>
            <person name="Arai W."/>
            <person name="Tsubouchi T."/>
            <person name="Morono Y."/>
            <person name="Uchiyama I."/>
            <person name="Ito T."/>
            <person name="Fujiyama A."/>
            <person name="Inagaki F."/>
            <person name="Takami H."/>
        </authorList>
    </citation>
    <scope>NUCLEOTIDE SEQUENCE</scope>
    <source>
        <strain evidence="1">Expedition CK06-06</strain>
    </source>
</reference>